<feature type="compositionally biased region" description="Low complexity" evidence="1">
    <location>
        <begin position="61"/>
        <end position="70"/>
    </location>
</feature>
<accession>A0A4S2N0B3</accession>
<dbReference type="OrthoDB" id="5410289at2759"/>
<evidence type="ECO:0000313" key="2">
    <source>
        <dbReference type="EMBL" id="TGZ82518.1"/>
    </source>
</evidence>
<organism evidence="2 3">
    <name type="scientific">Ascodesmis nigricans</name>
    <dbReference type="NCBI Taxonomy" id="341454"/>
    <lineage>
        <taxon>Eukaryota</taxon>
        <taxon>Fungi</taxon>
        <taxon>Dikarya</taxon>
        <taxon>Ascomycota</taxon>
        <taxon>Pezizomycotina</taxon>
        <taxon>Pezizomycetes</taxon>
        <taxon>Pezizales</taxon>
        <taxon>Ascodesmidaceae</taxon>
        <taxon>Ascodesmis</taxon>
    </lineage>
</organism>
<feature type="region of interest" description="Disordered" evidence="1">
    <location>
        <begin position="36"/>
        <end position="297"/>
    </location>
</feature>
<dbReference type="PANTHER" id="PTHR45725">
    <property type="entry name" value="FORMIN HOMOLOGY 2 FAMILY MEMBER"/>
    <property type="match status" value="1"/>
</dbReference>
<evidence type="ECO:0008006" key="4">
    <source>
        <dbReference type="Google" id="ProtNLM"/>
    </source>
</evidence>
<feature type="compositionally biased region" description="Low complexity" evidence="1">
    <location>
        <begin position="97"/>
        <end position="119"/>
    </location>
</feature>
<feature type="region of interest" description="Disordered" evidence="1">
    <location>
        <begin position="311"/>
        <end position="330"/>
    </location>
</feature>
<proteinExistence type="predicted"/>
<dbReference type="InterPro" id="IPR051425">
    <property type="entry name" value="Formin_Homology"/>
</dbReference>
<evidence type="ECO:0000256" key="1">
    <source>
        <dbReference type="SAM" id="MobiDB-lite"/>
    </source>
</evidence>
<protein>
    <recommendedName>
        <fullName evidence="4">CBM-cenC domain-containing protein</fullName>
    </recommendedName>
</protein>
<dbReference type="PANTHER" id="PTHR45725:SF20">
    <property type="entry name" value="C3H1-TYPE DOMAIN-CONTAINING PROTEIN-RELATED"/>
    <property type="match status" value="1"/>
</dbReference>
<dbReference type="EMBL" id="ML220115">
    <property type="protein sequence ID" value="TGZ82518.1"/>
    <property type="molecule type" value="Genomic_DNA"/>
</dbReference>
<feature type="compositionally biased region" description="Polar residues" evidence="1">
    <location>
        <begin position="216"/>
        <end position="230"/>
    </location>
</feature>
<dbReference type="STRING" id="341454.A0A4S2N0B3"/>
<dbReference type="Proteomes" id="UP000298138">
    <property type="component" value="Unassembled WGS sequence"/>
</dbReference>
<keyword evidence="3" id="KW-1185">Reference proteome</keyword>
<dbReference type="InParanoid" id="A0A4S2N0B3"/>
<dbReference type="InterPro" id="IPR008979">
    <property type="entry name" value="Galactose-bd-like_sf"/>
</dbReference>
<dbReference type="Gene3D" id="2.60.120.260">
    <property type="entry name" value="Galactose-binding domain-like"/>
    <property type="match status" value="2"/>
</dbReference>
<dbReference type="AlphaFoldDB" id="A0A4S2N0B3"/>
<reference evidence="2 3" key="1">
    <citation type="submission" date="2019-04" db="EMBL/GenBank/DDBJ databases">
        <title>Comparative genomics and transcriptomics to analyze fruiting body development in filamentous ascomycetes.</title>
        <authorList>
            <consortium name="DOE Joint Genome Institute"/>
            <person name="Lutkenhaus R."/>
            <person name="Traeger S."/>
            <person name="Breuer J."/>
            <person name="Kuo A."/>
            <person name="Lipzen A."/>
            <person name="Pangilinan J."/>
            <person name="Dilworth D."/>
            <person name="Sandor L."/>
            <person name="Poggeler S."/>
            <person name="Barry K."/>
            <person name="Grigoriev I.V."/>
            <person name="Nowrousian M."/>
        </authorList>
    </citation>
    <scope>NUCLEOTIDE SEQUENCE [LARGE SCALE GENOMIC DNA]</scope>
    <source>
        <strain evidence="2 3">CBS 389.68</strain>
    </source>
</reference>
<evidence type="ECO:0000313" key="3">
    <source>
        <dbReference type="Proteomes" id="UP000298138"/>
    </source>
</evidence>
<dbReference type="SUPFAM" id="SSF49785">
    <property type="entry name" value="Galactose-binding domain-like"/>
    <property type="match status" value="1"/>
</dbReference>
<name>A0A4S2N0B3_9PEZI</name>
<sequence>MIPQPEITQTPESPKKYCCRSDQVRGQYCEWIPQEQECHGSGNTPATSSEDPRPPGHTTQSSVVSPGSSSRNVEIDSSKIVAPTFSKSIYPSTGAPATASCTDSSSLSSPTASSALNSSKPDQESSIGTFPTVPASEPVRQTPCASSAISTFPIPGAPSSVDESSVVASSSALASESPAPSPSEYPSSASVPLSNPVNSSPASSFAAPSPAPISSTKVVESPSSRPDNSVSASPSITEASSSAAPSAEIPPSSGILSSAVPSPVAPSSSPSAEIPLSSVAPSSAAPSAEIPSSSAVPSAEIQSSSVAQSSAVPSSSAAPSPVVPSSSVAPSPSPSPLDYGFFVNGGFEDGSSPWSNIPGSSSSIVSGTADLPAHGGSKYLEVRLPVTNSANVRGSSINYPGFQLNQGSTYRFSVWLMSPNGILSPQCLITLVVNGVNYAVSYVDGGQIWEQLTADIKYTGQSTANVIARVVWNCPGNVAYTFGVDDVQFYEVSPPSEPPTLPPPYSAPPPSVIPPVAPGCGQAVVNPSFEGSPAVTGTQSYMAAPWEFVASQYMPYGYGQANLAIRTGLRSLRLDASGTYASYAPGYQRHSEMKQNIVVCPNTLYRYETWHTITDAPQGGSCQMTLKINGVELVRSSESSLFPGAPWVPTTAYYLTGPEETSVKLSFKWMCVSSSSMFTFIDDVTFTPVVG</sequence>
<gene>
    <name evidence="2" type="ORF">EX30DRAFT_339799</name>
</gene>
<feature type="compositionally biased region" description="Low complexity" evidence="1">
    <location>
        <begin position="157"/>
        <end position="215"/>
    </location>
</feature>
<feature type="compositionally biased region" description="Low complexity" evidence="1">
    <location>
        <begin position="231"/>
        <end position="297"/>
    </location>
</feature>